<dbReference type="PANTHER" id="PTHR42928">
    <property type="entry name" value="TRICARBOXYLATE-BINDING PROTEIN"/>
    <property type="match status" value="1"/>
</dbReference>
<dbReference type="CDD" id="cd07012">
    <property type="entry name" value="PBP2_Bug_TTT"/>
    <property type="match status" value="1"/>
</dbReference>
<dbReference type="RefSeq" id="WP_102074041.1">
    <property type="nucleotide sequence ID" value="NZ_PDNW01000008.1"/>
</dbReference>
<reference evidence="3 4" key="1">
    <citation type="submission" date="2017-10" db="EMBL/GenBank/DDBJ databases">
        <title>Two draft genome sequences of Pusillimonas sp. strains isolated from a nitrate- and radionuclide-contaminated groundwater in Russia.</title>
        <authorList>
            <person name="Grouzdev D.S."/>
            <person name="Tourova T.P."/>
            <person name="Goeva M.A."/>
            <person name="Babich T.L."/>
            <person name="Sokolova D.S."/>
            <person name="Abdullin R."/>
            <person name="Poltaraus A.B."/>
            <person name="Toshchakov S.V."/>
            <person name="Nazina T.N."/>
        </authorList>
    </citation>
    <scope>NUCLEOTIDE SEQUENCE [LARGE SCALE GENOMIC DNA]</scope>
    <source>
        <strain evidence="3 4">JR1/69-3-13</strain>
    </source>
</reference>
<comment type="similarity">
    <text evidence="1">Belongs to the UPF0065 (bug) family.</text>
</comment>
<evidence type="ECO:0008006" key="5">
    <source>
        <dbReference type="Google" id="ProtNLM"/>
    </source>
</evidence>
<dbReference type="EMBL" id="PDNW01000008">
    <property type="protein sequence ID" value="PLC49849.1"/>
    <property type="molecule type" value="Genomic_DNA"/>
</dbReference>
<protein>
    <recommendedName>
        <fullName evidence="5">Tripartite-type tricarboxylate transporter receptor subunit TctC</fullName>
    </recommendedName>
</protein>
<dbReference type="AlphaFoldDB" id="A0A2N4U4B8"/>
<evidence type="ECO:0000256" key="1">
    <source>
        <dbReference type="ARBA" id="ARBA00006987"/>
    </source>
</evidence>
<feature type="chain" id="PRO_5015008269" description="Tripartite-type tricarboxylate transporter receptor subunit TctC" evidence="2">
    <location>
        <begin position="24"/>
        <end position="325"/>
    </location>
</feature>
<keyword evidence="2" id="KW-0732">Signal</keyword>
<comment type="caution">
    <text evidence="3">The sequence shown here is derived from an EMBL/GenBank/DDBJ whole genome shotgun (WGS) entry which is preliminary data.</text>
</comment>
<dbReference type="Gene3D" id="3.40.190.150">
    <property type="entry name" value="Bordetella uptake gene, domain 1"/>
    <property type="match status" value="1"/>
</dbReference>
<sequence length="325" mass="34290">MKINLAAFALALCVGTTAGVAQASADNYPTKPVYLEVGFAPGGPTDIIARLAAQHLGDDLGQSFIVENKAGAGGNIATNNVTKSRPDGYTGLVASINLTINPFMTKGLSSDSPRDLAPVKILANAPTVLVVRNDFPAANFQEFLKEVKAKPHEYNSAAHGSSPLLATILFYQQTGAQIVPVPYKGAAPAMIDLIAGHVDLSFATLGSVMPHINSGKLRTLAVAAPKRLPSMPDVPTFAELGMEDFKFDSWVGLFLPRGVPDHAISTLEQSLDKLVASKSYQAQIAEAGFSPFESDPASFAAIIEKELVLYKELVEAAKASEASRP</sequence>
<dbReference type="Gene3D" id="3.40.190.10">
    <property type="entry name" value="Periplasmic binding protein-like II"/>
    <property type="match status" value="1"/>
</dbReference>
<dbReference type="Proteomes" id="UP000234190">
    <property type="component" value="Unassembled WGS sequence"/>
</dbReference>
<dbReference type="PANTHER" id="PTHR42928:SF5">
    <property type="entry name" value="BLR1237 PROTEIN"/>
    <property type="match status" value="1"/>
</dbReference>
<dbReference type="Pfam" id="PF03401">
    <property type="entry name" value="TctC"/>
    <property type="match status" value="1"/>
</dbReference>
<dbReference type="InterPro" id="IPR042100">
    <property type="entry name" value="Bug_dom1"/>
</dbReference>
<keyword evidence="4" id="KW-1185">Reference proteome</keyword>
<evidence type="ECO:0000256" key="2">
    <source>
        <dbReference type="SAM" id="SignalP"/>
    </source>
</evidence>
<evidence type="ECO:0000313" key="4">
    <source>
        <dbReference type="Proteomes" id="UP000234190"/>
    </source>
</evidence>
<dbReference type="SUPFAM" id="SSF53850">
    <property type="entry name" value="Periplasmic binding protein-like II"/>
    <property type="match status" value="1"/>
</dbReference>
<evidence type="ECO:0000313" key="3">
    <source>
        <dbReference type="EMBL" id="PLC49849.1"/>
    </source>
</evidence>
<gene>
    <name evidence="3" type="ORF">CR159_11215</name>
</gene>
<dbReference type="InterPro" id="IPR005064">
    <property type="entry name" value="BUG"/>
</dbReference>
<accession>A0A2N4U4B8</accession>
<feature type="signal peptide" evidence="2">
    <location>
        <begin position="1"/>
        <end position="23"/>
    </location>
</feature>
<name>A0A2N4U4B8_9BURK</name>
<dbReference type="OrthoDB" id="8630516at2"/>
<proteinExistence type="inferred from homology"/>
<dbReference type="PIRSF" id="PIRSF017082">
    <property type="entry name" value="YflP"/>
    <property type="match status" value="1"/>
</dbReference>
<organism evidence="3 4">
    <name type="scientific">Pollutimonas subterranea</name>
    <dbReference type="NCBI Taxonomy" id="2045210"/>
    <lineage>
        <taxon>Bacteria</taxon>
        <taxon>Pseudomonadati</taxon>
        <taxon>Pseudomonadota</taxon>
        <taxon>Betaproteobacteria</taxon>
        <taxon>Burkholderiales</taxon>
        <taxon>Alcaligenaceae</taxon>
        <taxon>Pollutimonas</taxon>
    </lineage>
</organism>